<dbReference type="InterPro" id="IPR000843">
    <property type="entry name" value="HTH_LacI"/>
</dbReference>
<evidence type="ECO:0000256" key="3">
    <source>
        <dbReference type="ARBA" id="ARBA00023163"/>
    </source>
</evidence>
<accession>A0AB39BI33</accession>
<dbReference type="SMART" id="SM00354">
    <property type="entry name" value="HTH_LACI"/>
    <property type="match status" value="1"/>
</dbReference>
<organism evidence="5">
    <name type="scientific">Herbiconiux sp. A18JL235</name>
    <dbReference type="NCBI Taxonomy" id="3152363"/>
    <lineage>
        <taxon>Bacteria</taxon>
        <taxon>Bacillati</taxon>
        <taxon>Actinomycetota</taxon>
        <taxon>Actinomycetes</taxon>
        <taxon>Micrococcales</taxon>
        <taxon>Microbacteriaceae</taxon>
        <taxon>Herbiconiux</taxon>
    </lineage>
</organism>
<dbReference type="PROSITE" id="PS50932">
    <property type="entry name" value="HTH_LACI_2"/>
    <property type="match status" value="1"/>
</dbReference>
<dbReference type="EMBL" id="CP162511">
    <property type="protein sequence ID" value="XDI05853.1"/>
    <property type="molecule type" value="Genomic_DNA"/>
</dbReference>
<dbReference type="PANTHER" id="PTHR30146:SF33">
    <property type="entry name" value="TRANSCRIPTIONAL REGULATOR"/>
    <property type="match status" value="1"/>
</dbReference>
<dbReference type="Pfam" id="PF13377">
    <property type="entry name" value="Peripla_BP_3"/>
    <property type="match status" value="1"/>
</dbReference>
<dbReference type="CDD" id="cd01392">
    <property type="entry name" value="HTH_LacI"/>
    <property type="match status" value="1"/>
</dbReference>
<dbReference type="Gene3D" id="3.40.50.2300">
    <property type="match status" value="2"/>
</dbReference>
<proteinExistence type="predicted"/>
<dbReference type="Gene3D" id="1.10.260.40">
    <property type="entry name" value="lambda repressor-like DNA-binding domains"/>
    <property type="match status" value="1"/>
</dbReference>
<dbReference type="InterPro" id="IPR046335">
    <property type="entry name" value="LacI/GalR-like_sensor"/>
</dbReference>
<dbReference type="SUPFAM" id="SSF47413">
    <property type="entry name" value="lambda repressor-like DNA-binding domains"/>
    <property type="match status" value="1"/>
</dbReference>
<evidence type="ECO:0000256" key="1">
    <source>
        <dbReference type="ARBA" id="ARBA00023015"/>
    </source>
</evidence>
<name>A0AB39BI33_9MICO</name>
<keyword evidence="3" id="KW-0804">Transcription</keyword>
<dbReference type="InterPro" id="IPR028082">
    <property type="entry name" value="Peripla_BP_I"/>
</dbReference>
<dbReference type="PROSITE" id="PS00356">
    <property type="entry name" value="HTH_LACI_1"/>
    <property type="match status" value="1"/>
</dbReference>
<feature type="domain" description="HTH lacI-type" evidence="4">
    <location>
        <begin position="23"/>
        <end position="77"/>
    </location>
</feature>
<evidence type="ECO:0000259" key="4">
    <source>
        <dbReference type="PROSITE" id="PS50932"/>
    </source>
</evidence>
<dbReference type="GO" id="GO:0000976">
    <property type="term" value="F:transcription cis-regulatory region binding"/>
    <property type="evidence" value="ECO:0007669"/>
    <property type="project" value="TreeGrafter"/>
</dbReference>
<keyword evidence="2 5" id="KW-0238">DNA-binding</keyword>
<reference evidence="5" key="1">
    <citation type="submission" date="2024-05" db="EMBL/GenBank/DDBJ databases">
        <title>Herbiconiux sp. A18JL235.</title>
        <authorList>
            <person name="Zhang G."/>
        </authorList>
    </citation>
    <scope>NUCLEOTIDE SEQUENCE</scope>
    <source>
        <strain evidence="5">A18JL235</strain>
    </source>
</reference>
<evidence type="ECO:0000313" key="5">
    <source>
        <dbReference type="EMBL" id="XDI05853.1"/>
    </source>
</evidence>
<keyword evidence="1" id="KW-0805">Transcription regulation</keyword>
<dbReference type="RefSeq" id="WP_368498242.1">
    <property type="nucleotide sequence ID" value="NZ_CP162511.1"/>
</dbReference>
<gene>
    <name evidence="5" type="ORF">ABFY20_01805</name>
</gene>
<dbReference type="SUPFAM" id="SSF53822">
    <property type="entry name" value="Periplasmic binding protein-like I"/>
    <property type="match status" value="1"/>
</dbReference>
<dbReference type="AlphaFoldDB" id="A0AB39BI33"/>
<dbReference type="CDD" id="cd01575">
    <property type="entry name" value="PBP1_GntR"/>
    <property type="match status" value="1"/>
</dbReference>
<protein>
    <submittedName>
        <fullName evidence="5">LacI family DNA-binding transcriptional regulator</fullName>
    </submittedName>
</protein>
<dbReference type="Pfam" id="PF00356">
    <property type="entry name" value="LacI"/>
    <property type="match status" value="1"/>
</dbReference>
<dbReference type="PANTHER" id="PTHR30146">
    <property type="entry name" value="LACI-RELATED TRANSCRIPTIONAL REPRESSOR"/>
    <property type="match status" value="1"/>
</dbReference>
<evidence type="ECO:0000256" key="2">
    <source>
        <dbReference type="ARBA" id="ARBA00023125"/>
    </source>
</evidence>
<dbReference type="GO" id="GO:0003700">
    <property type="term" value="F:DNA-binding transcription factor activity"/>
    <property type="evidence" value="ECO:0007669"/>
    <property type="project" value="TreeGrafter"/>
</dbReference>
<sequence>MEPIDDPWIPPSARRRRSATQGLTLSDVAQAAGVSTQTVSRVIRDHPDVSEYTRKRVAETIRRIGYVPNLSAANLASNRSNLIATVVPSISTSVFAETMAAAGDVLGPAGFQMIVGVTDYSPETEEQLVQKLLGRRPDGVLLVGVMHTPAATRMLAASGVPIVETWGWTESPIGSLVGFPNDDAMADLVDAVLARGYRRPVFVGSSEAGDVRARERFAGFRRVWEREFPGEAIRVVDAAGLPLSLAAGEQLLVLARERFPDSDAVVFATDILASGAILGAARHGWNIPDDIAVTGFGDFELATAITPALSTVSIEAARVGREAASILVEQIADPAVPPRVIDVGYRITLRAST</sequence>
<dbReference type="InterPro" id="IPR010982">
    <property type="entry name" value="Lambda_DNA-bd_dom_sf"/>
</dbReference>